<reference evidence="2 3" key="1">
    <citation type="submission" date="2010-12" db="EMBL/GenBank/DDBJ databases">
        <authorList>
            <person name="Muzny D."/>
            <person name="Qin X."/>
            <person name="Deng J."/>
            <person name="Jiang H."/>
            <person name="Liu Y."/>
            <person name="Qu J."/>
            <person name="Song X.-Z."/>
            <person name="Zhang L."/>
            <person name="Thornton R."/>
            <person name="Coyle M."/>
            <person name="Francisco L."/>
            <person name="Jackson L."/>
            <person name="Javaid M."/>
            <person name="Korchina V."/>
            <person name="Kovar C."/>
            <person name="Mata R."/>
            <person name="Mathew T."/>
            <person name="Ngo R."/>
            <person name="Nguyen L."/>
            <person name="Nguyen N."/>
            <person name="Okwuonu G."/>
            <person name="Ongeri F."/>
            <person name="Pham C."/>
            <person name="Simmons D."/>
            <person name="Wilczek-Boney K."/>
            <person name="Hale W."/>
            <person name="Jakkamsetti A."/>
            <person name="Pham P."/>
            <person name="Ruth R."/>
            <person name="San Lucas F."/>
            <person name="Warren J."/>
            <person name="Zhang J."/>
            <person name="Zhao Z."/>
            <person name="Zhou C."/>
            <person name="Zhu D."/>
            <person name="Lee S."/>
            <person name="Bess C."/>
            <person name="Blankenburg K."/>
            <person name="Forbes L."/>
            <person name="Fu Q."/>
            <person name="Gubbala S."/>
            <person name="Hirani K."/>
            <person name="Jayaseelan J.C."/>
            <person name="Lara F."/>
            <person name="Munidasa M."/>
            <person name="Palculict T."/>
            <person name="Patil S."/>
            <person name="Pu L.-L."/>
            <person name="Saada N."/>
            <person name="Tang L."/>
            <person name="Weissenberger G."/>
            <person name="Zhu Y."/>
            <person name="Hemphill L."/>
            <person name="Shang Y."/>
            <person name="Youmans B."/>
            <person name="Ayvaz T."/>
            <person name="Ross M."/>
            <person name="Santibanez J."/>
            <person name="Aqrawi P."/>
            <person name="Gross S."/>
            <person name="Joshi V."/>
            <person name="Fowler G."/>
            <person name="Nazareth L."/>
            <person name="Reid J."/>
            <person name="Worley K."/>
            <person name="Petrosino J."/>
            <person name="Highlander S."/>
            <person name="Gibbs R."/>
        </authorList>
    </citation>
    <scope>NUCLEOTIDE SEQUENCE [LARGE SCALE GENOMIC DNA]</scope>
    <source>
        <strain evidence="2 3">DSM 3986</strain>
    </source>
</reference>
<organism evidence="2 3">
    <name type="scientific">Lachnoanaerobaculum saburreum DSM 3986</name>
    <dbReference type="NCBI Taxonomy" id="887325"/>
    <lineage>
        <taxon>Bacteria</taxon>
        <taxon>Bacillati</taxon>
        <taxon>Bacillota</taxon>
        <taxon>Clostridia</taxon>
        <taxon>Lachnospirales</taxon>
        <taxon>Lachnospiraceae</taxon>
        <taxon>Lachnoanaerobaculum</taxon>
    </lineage>
</organism>
<dbReference type="AlphaFoldDB" id="E6LS97"/>
<evidence type="ECO:0000313" key="3">
    <source>
        <dbReference type="Proteomes" id="UP000003434"/>
    </source>
</evidence>
<name>E6LS97_9FIRM</name>
<evidence type="ECO:0000313" key="2">
    <source>
        <dbReference type="EMBL" id="EFU75270.1"/>
    </source>
</evidence>
<dbReference type="eggNOG" id="COG3655">
    <property type="taxonomic scope" value="Bacteria"/>
</dbReference>
<sequence length="45" mass="5052">MFLIGSTSNTLANMGKNEYISMKNLEKICKAINLTPSEILEFVED</sequence>
<comment type="caution">
    <text evidence="2">The sequence shown here is derived from an EMBL/GenBank/DDBJ whole genome shotgun (WGS) entry which is preliminary data.</text>
</comment>
<dbReference type="HOGENOM" id="CLU_066192_31_1_9"/>
<gene>
    <name evidence="2" type="ORF">HMPREF0381_2832</name>
</gene>
<feature type="domain" description="HTH cro/C1-type" evidence="1">
    <location>
        <begin position="4"/>
        <end position="45"/>
    </location>
</feature>
<accession>E6LS97</accession>
<protein>
    <recommendedName>
        <fullName evidence="1">HTH cro/C1-type domain-containing protein</fullName>
    </recommendedName>
</protein>
<proteinExistence type="predicted"/>
<dbReference type="EMBL" id="AEPW01000108">
    <property type="protein sequence ID" value="EFU75270.1"/>
    <property type="molecule type" value="Genomic_DNA"/>
</dbReference>
<dbReference type="Proteomes" id="UP000003434">
    <property type="component" value="Unassembled WGS sequence"/>
</dbReference>
<dbReference type="RefSeq" id="WP_008752591.1">
    <property type="nucleotide sequence ID" value="NZ_GL622296.1"/>
</dbReference>
<dbReference type="Pfam" id="PF13443">
    <property type="entry name" value="HTH_26"/>
    <property type="match status" value="1"/>
</dbReference>
<dbReference type="InterPro" id="IPR001387">
    <property type="entry name" value="Cro/C1-type_HTH"/>
</dbReference>
<evidence type="ECO:0000259" key="1">
    <source>
        <dbReference type="Pfam" id="PF13443"/>
    </source>
</evidence>